<gene>
    <name evidence="7" type="ORF">A6A05_05310</name>
</gene>
<dbReference type="Pfam" id="PF01061">
    <property type="entry name" value="ABC2_membrane"/>
    <property type="match status" value="1"/>
</dbReference>
<organism evidence="7 8">
    <name type="scientific">Magnetospirillum moscoviense</name>
    <dbReference type="NCBI Taxonomy" id="1437059"/>
    <lineage>
        <taxon>Bacteria</taxon>
        <taxon>Pseudomonadati</taxon>
        <taxon>Pseudomonadota</taxon>
        <taxon>Alphaproteobacteria</taxon>
        <taxon>Rhodospirillales</taxon>
        <taxon>Rhodospirillaceae</taxon>
        <taxon>Magnetospirillum</taxon>
    </lineage>
</organism>
<dbReference type="InterPro" id="IPR013525">
    <property type="entry name" value="ABC2_TM"/>
</dbReference>
<keyword evidence="8" id="KW-1185">Reference proteome</keyword>
<dbReference type="PANTHER" id="PTHR43077">
    <property type="entry name" value="TRANSPORT PERMEASE YVFS-RELATED"/>
    <property type="match status" value="1"/>
</dbReference>
<dbReference type="OrthoDB" id="9255971at2"/>
<feature type="transmembrane region" description="Helical" evidence="5">
    <location>
        <begin position="21"/>
        <end position="39"/>
    </location>
</feature>
<dbReference type="InterPro" id="IPR000412">
    <property type="entry name" value="ABC_2_transport"/>
</dbReference>
<dbReference type="GO" id="GO:0043190">
    <property type="term" value="C:ATP-binding cassette (ABC) transporter complex"/>
    <property type="evidence" value="ECO:0007669"/>
    <property type="project" value="InterPro"/>
</dbReference>
<feature type="transmembrane region" description="Helical" evidence="5">
    <location>
        <begin position="59"/>
        <end position="80"/>
    </location>
</feature>
<evidence type="ECO:0000256" key="2">
    <source>
        <dbReference type="ARBA" id="ARBA00022692"/>
    </source>
</evidence>
<keyword evidence="5" id="KW-0813">Transport</keyword>
<sequence length="257" mass="27685">MIRVAVSLAKREFTRFARQPQRVIGAIAQPLMFWAFLGAGMGTSFKPAGMEQMTYLEYFYPGVMVMMLLFASIFSCITIIEDRDAGFLQGVLVAPVSRLGIVLGKVMGSVLIALVQVLLFTIAAPFLGLSFSVGGFLLLLAGFVLTGTGFAALGFLIAWGMKSTSGFHAVMMVFLMPLWMLSGALFPVSGAAGWINVVMAINPVHHALNIIRAPFYGDAMSMLASPAYLLSLAVTVAWALICLVLSMKRVEKRENGA</sequence>
<feature type="transmembrane region" description="Helical" evidence="5">
    <location>
        <begin position="227"/>
        <end position="245"/>
    </location>
</feature>
<comment type="similarity">
    <text evidence="5">Belongs to the ABC-2 integral membrane protein family.</text>
</comment>
<feature type="domain" description="ABC transmembrane type-2" evidence="6">
    <location>
        <begin position="21"/>
        <end position="253"/>
    </location>
</feature>
<dbReference type="PROSITE" id="PS51012">
    <property type="entry name" value="ABC_TM2"/>
    <property type="match status" value="1"/>
</dbReference>
<dbReference type="PIRSF" id="PIRSF006648">
    <property type="entry name" value="DrrB"/>
    <property type="match status" value="1"/>
</dbReference>
<dbReference type="RefSeq" id="WP_068504883.1">
    <property type="nucleotide sequence ID" value="NZ_LWQU01000207.1"/>
</dbReference>
<comment type="caution">
    <text evidence="7">The sequence shown here is derived from an EMBL/GenBank/DDBJ whole genome shotgun (WGS) entry which is preliminary data.</text>
</comment>
<proteinExistence type="inferred from homology"/>
<feature type="transmembrane region" description="Helical" evidence="5">
    <location>
        <begin position="133"/>
        <end position="157"/>
    </location>
</feature>
<evidence type="ECO:0000259" key="6">
    <source>
        <dbReference type="PROSITE" id="PS51012"/>
    </source>
</evidence>
<keyword evidence="2 5" id="KW-0812">Transmembrane</keyword>
<evidence type="ECO:0000313" key="7">
    <source>
        <dbReference type="EMBL" id="OAN43763.1"/>
    </source>
</evidence>
<dbReference type="InterPro" id="IPR051328">
    <property type="entry name" value="T7SS_ABC-Transporter"/>
</dbReference>
<evidence type="ECO:0000256" key="4">
    <source>
        <dbReference type="ARBA" id="ARBA00023136"/>
    </source>
</evidence>
<evidence type="ECO:0000256" key="1">
    <source>
        <dbReference type="ARBA" id="ARBA00004141"/>
    </source>
</evidence>
<dbReference type="Proteomes" id="UP000078543">
    <property type="component" value="Unassembled WGS sequence"/>
</dbReference>
<dbReference type="PANTHER" id="PTHR43077:SF10">
    <property type="entry name" value="TRANSPORT PERMEASE PROTEIN"/>
    <property type="match status" value="1"/>
</dbReference>
<reference evidence="7 8" key="1">
    <citation type="submission" date="2016-04" db="EMBL/GenBank/DDBJ databases">
        <title>Draft genome sequence of freshwater magnetotactic bacteria Magnetospirillum marisnigri SP-1 and Magnetospirillum moscoviense BB-1.</title>
        <authorList>
            <person name="Koziaeva V."/>
            <person name="Dziuba M.V."/>
            <person name="Ivanov T.M."/>
            <person name="Kuznetsov B."/>
            <person name="Grouzdev D.S."/>
        </authorList>
    </citation>
    <scope>NUCLEOTIDE SEQUENCE [LARGE SCALE GENOMIC DNA]</scope>
    <source>
        <strain evidence="7 8">BB-1</strain>
    </source>
</reference>
<name>A0A178M5C3_9PROT</name>
<dbReference type="EMBL" id="LWQU01000207">
    <property type="protein sequence ID" value="OAN43763.1"/>
    <property type="molecule type" value="Genomic_DNA"/>
</dbReference>
<dbReference type="STRING" id="1437059.A6A05_05310"/>
<dbReference type="InterPro" id="IPR047817">
    <property type="entry name" value="ABC2_TM_bact-type"/>
</dbReference>
<dbReference type="GO" id="GO:0140359">
    <property type="term" value="F:ABC-type transporter activity"/>
    <property type="evidence" value="ECO:0007669"/>
    <property type="project" value="InterPro"/>
</dbReference>
<dbReference type="AlphaFoldDB" id="A0A178M5C3"/>
<feature type="transmembrane region" description="Helical" evidence="5">
    <location>
        <begin position="169"/>
        <end position="195"/>
    </location>
</feature>
<evidence type="ECO:0000313" key="8">
    <source>
        <dbReference type="Proteomes" id="UP000078543"/>
    </source>
</evidence>
<keyword evidence="3 5" id="KW-1133">Transmembrane helix</keyword>
<keyword evidence="4 5" id="KW-0472">Membrane</keyword>
<comment type="subcellular location">
    <subcellularLocation>
        <location evidence="5">Cell inner membrane</location>
        <topology evidence="5">Multi-pass membrane protein</topology>
    </subcellularLocation>
    <subcellularLocation>
        <location evidence="1">Membrane</location>
        <topology evidence="1">Multi-pass membrane protein</topology>
    </subcellularLocation>
</comment>
<protein>
    <recommendedName>
        <fullName evidence="5">Transport permease protein</fullName>
    </recommendedName>
</protein>
<accession>A0A178M5C3</accession>
<evidence type="ECO:0000256" key="5">
    <source>
        <dbReference type="RuleBase" id="RU361157"/>
    </source>
</evidence>
<keyword evidence="5" id="KW-1003">Cell membrane</keyword>
<dbReference type="PRINTS" id="PR00164">
    <property type="entry name" value="ABC2TRNSPORT"/>
</dbReference>
<evidence type="ECO:0000256" key="3">
    <source>
        <dbReference type="ARBA" id="ARBA00022989"/>
    </source>
</evidence>
<feature type="transmembrane region" description="Helical" evidence="5">
    <location>
        <begin position="101"/>
        <end position="127"/>
    </location>
</feature>